<dbReference type="Pfam" id="PF00149">
    <property type="entry name" value="Metallophos"/>
    <property type="match status" value="1"/>
</dbReference>
<gene>
    <name evidence="3" type="ORF">LR394_34260</name>
</gene>
<reference evidence="3" key="1">
    <citation type="submission" date="2021-11" db="EMBL/GenBank/DDBJ databases">
        <title>Streptomyces corallinus and Kineosporia corallina sp. nov., two new coral-derived marine actinobacteria.</title>
        <authorList>
            <person name="Buangrab K."/>
            <person name="Sutthacheep M."/>
            <person name="Yeemin T."/>
            <person name="Harunari E."/>
            <person name="Igarashi Y."/>
            <person name="Sripreechasak P."/>
            <person name="Kanchanasin P."/>
            <person name="Tanasupawat S."/>
            <person name="Phongsopitanun W."/>
        </authorList>
    </citation>
    <scope>NUCLEOTIDE SEQUENCE</scope>
    <source>
        <strain evidence="3">JCM 31032</strain>
    </source>
</reference>
<evidence type="ECO:0000256" key="1">
    <source>
        <dbReference type="SAM" id="MobiDB-lite"/>
    </source>
</evidence>
<proteinExistence type="predicted"/>
<protein>
    <submittedName>
        <fullName evidence="3">Metallophosphoesterase</fullName>
    </submittedName>
</protein>
<dbReference type="EMBL" id="JAJOMB010000026">
    <property type="protein sequence ID" value="MCD5315970.1"/>
    <property type="molecule type" value="Genomic_DNA"/>
</dbReference>
<dbReference type="Proteomes" id="UP001138997">
    <property type="component" value="Unassembled WGS sequence"/>
</dbReference>
<evidence type="ECO:0000313" key="3">
    <source>
        <dbReference type="EMBL" id="MCD5315970.1"/>
    </source>
</evidence>
<feature type="domain" description="Calcineurin-like phosphoesterase" evidence="2">
    <location>
        <begin position="11"/>
        <end position="245"/>
    </location>
</feature>
<comment type="caution">
    <text evidence="3">The sequence shown here is derived from an EMBL/GenBank/DDBJ whole genome shotgun (WGS) entry which is preliminary data.</text>
</comment>
<dbReference type="AlphaFoldDB" id="A0A9X1SY58"/>
<dbReference type="PANTHER" id="PTHR36492">
    <property type="match status" value="1"/>
</dbReference>
<dbReference type="InterPro" id="IPR029052">
    <property type="entry name" value="Metallo-depent_PP-like"/>
</dbReference>
<dbReference type="RefSeq" id="WP_231448791.1">
    <property type="nucleotide sequence ID" value="NZ_JAJOMB010000026.1"/>
</dbReference>
<keyword evidence="4" id="KW-1185">Reference proteome</keyword>
<dbReference type="InterPro" id="IPR052963">
    <property type="entry name" value="Pantetheine_PDE"/>
</dbReference>
<evidence type="ECO:0000313" key="4">
    <source>
        <dbReference type="Proteomes" id="UP001138997"/>
    </source>
</evidence>
<organism evidence="3 4">
    <name type="scientific">Kineosporia babensis</name>
    <dbReference type="NCBI Taxonomy" id="499548"/>
    <lineage>
        <taxon>Bacteria</taxon>
        <taxon>Bacillati</taxon>
        <taxon>Actinomycetota</taxon>
        <taxon>Actinomycetes</taxon>
        <taxon>Kineosporiales</taxon>
        <taxon>Kineosporiaceae</taxon>
        <taxon>Kineosporia</taxon>
    </lineage>
</organism>
<sequence length="308" mass="35368">MSESSVAPGARLLAVSDLHIGYRENREITQTLQPETDGDWLIVAGDVAEKVEDVEWTLRLLAGRFAKVIWVPGNHELWTHPSDPVTLRGVARYERLVEVCRGLGVLTPEDEFAVWTGEGGPLTIAPMFLLYDYSFLAPGTTTKEASLKRAYDTGVVCSDERFLEPDPYPSREAWCQARIEYTRGRLEALAPDVRTVLINHWPVERHPNDILRYPQFAQWCGTTLSADWHRRYRADVVVYGHLHIPRRTWLDGVRFEEVSVGYPREWRMWGHRTWLRQVLPLPEGVQAPESGTDTSFHRLWPKPEDSQV</sequence>
<dbReference type="SUPFAM" id="SSF56300">
    <property type="entry name" value="Metallo-dependent phosphatases"/>
    <property type="match status" value="1"/>
</dbReference>
<dbReference type="CDD" id="cd00838">
    <property type="entry name" value="MPP_superfamily"/>
    <property type="match status" value="2"/>
</dbReference>
<dbReference type="Gene3D" id="3.60.21.10">
    <property type="match status" value="1"/>
</dbReference>
<dbReference type="PANTHER" id="PTHR36492:SF2">
    <property type="entry name" value="[ACYL-CARRIER-PROTEIN] PHOSPHODIESTERASE PPTH"/>
    <property type="match status" value="1"/>
</dbReference>
<evidence type="ECO:0000259" key="2">
    <source>
        <dbReference type="Pfam" id="PF00149"/>
    </source>
</evidence>
<dbReference type="InterPro" id="IPR004843">
    <property type="entry name" value="Calcineurin-like_PHP"/>
</dbReference>
<name>A0A9X1SY58_9ACTN</name>
<accession>A0A9X1SY58</accession>
<dbReference type="GO" id="GO:0016787">
    <property type="term" value="F:hydrolase activity"/>
    <property type="evidence" value="ECO:0007669"/>
    <property type="project" value="InterPro"/>
</dbReference>
<feature type="region of interest" description="Disordered" evidence="1">
    <location>
        <begin position="286"/>
        <end position="308"/>
    </location>
</feature>